<dbReference type="Proteomes" id="UP001151760">
    <property type="component" value="Unassembled WGS sequence"/>
</dbReference>
<evidence type="ECO:0000256" key="1">
    <source>
        <dbReference type="SAM" id="MobiDB-lite"/>
    </source>
</evidence>
<evidence type="ECO:0000313" key="2">
    <source>
        <dbReference type="EMBL" id="GJT67949.1"/>
    </source>
</evidence>
<reference evidence="2" key="1">
    <citation type="journal article" date="2022" name="Int. J. Mol. Sci.">
        <title>Draft Genome of Tanacetum Coccineum: Genomic Comparison of Closely Related Tanacetum-Family Plants.</title>
        <authorList>
            <person name="Yamashiro T."/>
            <person name="Shiraishi A."/>
            <person name="Nakayama K."/>
            <person name="Satake H."/>
        </authorList>
    </citation>
    <scope>NUCLEOTIDE SEQUENCE</scope>
</reference>
<dbReference type="EMBL" id="BQNB010017854">
    <property type="protein sequence ID" value="GJT67949.1"/>
    <property type="molecule type" value="Genomic_DNA"/>
</dbReference>
<feature type="region of interest" description="Disordered" evidence="1">
    <location>
        <begin position="78"/>
        <end position="140"/>
    </location>
</feature>
<sequence>MEASKTRTTLLSDYTSPLSPDHPLTQTSPTPTLSRPCYYRSTTCMTMRTHPTLSPGILTRVTKAMDLSSLSFYKRYRPSCETPTPSSSPPVMSPAIPSRKRYQGTSELIADINTKSKDLEDESVNSKSEDTVSEDQQQEVPVEGTIVDEPLGLGYRAARRHQHVADPTPRLPVRPTWVDPEDGTAYLDIEFDPQSRGLVQTPSSPEWSSGSLHVSPASLTMPSPVPTPVTTLVATIAVDVDEFLEDITELLDRSGAVKDEVHSLRFRLRSLEQGRERATITFGA</sequence>
<evidence type="ECO:0000313" key="3">
    <source>
        <dbReference type="Proteomes" id="UP001151760"/>
    </source>
</evidence>
<gene>
    <name evidence="2" type="ORF">Tco_1019429</name>
</gene>
<reference evidence="2" key="2">
    <citation type="submission" date="2022-01" db="EMBL/GenBank/DDBJ databases">
        <authorList>
            <person name="Yamashiro T."/>
            <person name="Shiraishi A."/>
            <person name="Satake H."/>
            <person name="Nakayama K."/>
        </authorList>
    </citation>
    <scope>NUCLEOTIDE SEQUENCE</scope>
</reference>
<name>A0ABQ5FXK5_9ASTR</name>
<organism evidence="2 3">
    <name type="scientific">Tanacetum coccineum</name>
    <dbReference type="NCBI Taxonomy" id="301880"/>
    <lineage>
        <taxon>Eukaryota</taxon>
        <taxon>Viridiplantae</taxon>
        <taxon>Streptophyta</taxon>
        <taxon>Embryophyta</taxon>
        <taxon>Tracheophyta</taxon>
        <taxon>Spermatophyta</taxon>
        <taxon>Magnoliopsida</taxon>
        <taxon>eudicotyledons</taxon>
        <taxon>Gunneridae</taxon>
        <taxon>Pentapetalae</taxon>
        <taxon>asterids</taxon>
        <taxon>campanulids</taxon>
        <taxon>Asterales</taxon>
        <taxon>Asteraceae</taxon>
        <taxon>Asteroideae</taxon>
        <taxon>Anthemideae</taxon>
        <taxon>Anthemidinae</taxon>
        <taxon>Tanacetum</taxon>
    </lineage>
</organism>
<keyword evidence="3" id="KW-1185">Reference proteome</keyword>
<proteinExistence type="predicted"/>
<feature type="compositionally biased region" description="Polar residues" evidence="1">
    <location>
        <begin position="1"/>
        <end position="18"/>
    </location>
</feature>
<feature type="compositionally biased region" description="Low complexity" evidence="1">
    <location>
        <begin position="23"/>
        <end position="34"/>
    </location>
</feature>
<feature type="region of interest" description="Disordered" evidence="1">
    <location>
        <begin position="1"/>
        <end position="34"/>
    </location>
</feature>
<comment type="caution">
    <text evidence="2">The sequence shown here is derived from an EMBL/GenBank/DDBJ whole genome shotgun (WGS) entry which is preliminary data.</text>
</comment>
<accession>A0ABQ5FXK5</accession>
<protein>
    <submittedName>
        <fullName evidence="2">Uncharacterized protein</fullName>
    </submittedName>
</protein>